<dbReference type="AlphaFoldDB" id="A0A8C5HUF4"/>
<sequence>MDLCEAQTEIKMLVNRVNPTDVIRLLEWMKNSDELYDVLKDNKSVTLRSIADDLRLRLPLDAMLTSESSAHCKMQQRSKPTVHVDSFLYDEEGVESLCEGGALSRTYCLSCGSTRTAPLDFISHSFSVAELQFIFQNVLPDLSNRTLMDVGSRLGAVLYGGFLYSSASLLLGVEINEEFVRLQNEMLLKYGMTDRAQVVHGDVRAHQALLKRADVLILNNVFEFFMEHKEQVRVWRSIMECFTTPGSLMVTVPSLQESLSALQEALPPGWVEEVPLNYESYVSPDADPDALREIHLYRVM</sequence>
<organism evidence="1 2">
    <name type="scientific">Gouania willdenowi</name>
    <name type="common">Blunt-snouted clingfish</name>
    <name type="synonym">Lepadogaster willdenowi</name>
    <dbReference type="NCBI Taxonomy" id="441366"/>
    <lineage>
        <taxon>Eukaryota</taxon>
        <taxon>Metazoa</taxon>
        <taxon>Chordata</taxon>
        <taxon>Craniata</taxon>
        <taxon>Vertebrata</taxon>
        <taxon>Euteleostomi</taxon>
        <taxon>Actinopterygii</taxon>
        <taxon>Neopterygii</taxon>
        <taxon>Teleostei</taxon>
        <taxon>Neoteleostei</taxon>
        <taxon>Acanthomorphata</taxon>
        <taxon>Ovalentaria</taxon>
        <taxon>Blenniimorphae</taxon>
        <taxon>Blenniiformes</taxon>
        <taxon>Gobiesocoidei</taxon>
        <taxon>Gobiesocidae</taxon>
        <taxon>Gobiesocinae</taxon>
        <taxon>Gouania</taxon>
    </lineage>
</organism>
<dbReference type="InterPro" id="IPR029063">
    <property type="entry name" value="SAM-dependent_MTases_sf"/>
</dbReference>
<dbReference type="PANTHER" id="PTHR43675">
    <property type="entry name" value="ARSENITE METHYLTRANSFERASE"/>
    <property type="match status" value="1"/>
</dbReference>
<reference evidence="1" key="3">
    <citation type="submission" date="2025-09" db="UniProtKB">
        <authorList>
            <consortium name="Ensembl"/>
        </authorList>
    </citation>
    <scope>IDENTIFICATION</scope>
</reference>
<reference evidence="1" key="1">
    <citation type="submission" date="2020-06" db="EMBL/GenBank/DDBJ databases">
        <authorList>
            <consortium name="Wellcome Sanger Institute Data Sharing"/>
        </authorList>
    </citation>
    <scope>NUCLEOTIDE SEQUENCE [LARGE SCALE GENOMIC DNA]</scope>
</reference>
<accession>A0A8C5HUF4</accession>
<dbReference type="Ensembl" id="ENSGWIT00000053847.1">
    <property type="protein sequence ID" value="ENSGWIP00000049831.1"/>
    <property type="gene ID" value="ENSGWIG00000024283.1"/>
</dbReference>
<dbReference type="Gene3D" id="3.40.50.150">
    <property type="entry name" value="Vaccinia Virus protein VP39"/>
    <property type="match status" value="1"/>
</dbReference>
<dbReference type="GO" id="GO:0008168">
    <property type="term" value="F:methyltransferase activity"/>
    <property type="evidence" value="ECO:0007669"/>
    <property type="project" value="TreeGrafter"/>
</dbReference>
<gene>
    <name evidence="1" type="primary">zgc:109986</name>
</gene>
<dbReference type="SUPFAM" id="SSF53335">
    <property type="entry name" value="S-adenosyl-L-methionine-dependent methyltransferases"/>
    <property type="match status" value="1"/>
</dbReference>
<proteinExistence type="predicted"/>
<evidence type="ECO:0000313" key="2">
    <source>
        <dbReference type="Proteomes" id="UP000694680"/>
    </source>
</evidence>
<dbReference type="Proteomes" id="UP000694680">
    <property type="component" value="Chromosome 22"/>
</dbReference>
<reference evidence="1" key="2">
    <citation type="submission" date="2025-08" db="UniProtKB">
        <authorList>
            <consortium name="Ensembl"/>
        </authorList>
    </citation>
    <scope>IDENTIFICATION</scope>
</reference>
<evidence type="ECO:0000313" key="1">
    <source>
        <dbReference type="Ensembl" id="ENSGWIP00000049831.1"/>
    </source>
</evidence>
<dbReference type="PANTHER" id="PTHR43675:SF1">
    <property type="entry name" value="RIKEN CDNA 2700097O09 GENE"/>
    <property type="match status" value="1"/>
</dbReference>
<name>A0A8C5HUF4_GOUWI</name>
<dbReference type="OrthoDB" id="15794at2759"/>
<dbReference type="InterPro" id="IPR026669">
    <property type="entry name" value="Arsenite_MeTrfase-like"/>
</dbReference>
<keyword evidence="2" id="KW-1185">Reference proteome</keyword>
<protein>
    <submittedName>
        <fullName evidence="1">Uncharacterized LOC114456424</fullName>
    </submittedName>
</protein>